<evidence type="ECO:0000313" key="1">
    <source>
        <dbReference type="EMBL" id="MXP77647.1"/>
    </source>
</evidence>
<name>A0A7X3MJR4_9FIRM</name>
<comment type="caution">
    <text evidence="1">The sequence shown here is derived from an EMBL/GenBank/DDBJ whole genome shotgun (WGS) entry which is preliminary data.</text>
</comment>
<accession>A0A7X3MJR4</accession>
<evidence type="ECO:0000313" key="2">
    <source>
        <dbReference type="Proteomes" id="UP000460412"/>
    </source>
</evidence>
<protein>
    <submittedName>
        <fullName evidence="1">Uncharacterized protein</fullName>
    </submittedName>
</protein>
<gene>
    <name evidence="1" type="ORF">GN277_20520</name>
</gene>
<dbReference type="EMBL" id="WUQX01000001">
    <property type="protein sequence ID" value="MXP77647.1"/>
    <property type="molecule type" value="Genomic_DNA"/>
</dbReference>
<dbReference type="Proteomes" id="UP000460412">
    <property type="component" value="Unassembled WGS sequence"/>
</dbReference>
<reference evidence="1 2" key="1">
    <citation type="submission" date="2019-12" db="EMBL/GenBank/DDBJ databases">
        <title>Sporaefaciens musculi gen. nov., sp. nov., a novel bacterium isolated from the caecum of an obese mouse.</title>
        <authorList>
            <person name="Rasmussen T.S."/>
            <person name="Streidl T."/>
            <person name="Hitch T.C.A."/>
            <person name="Wortmann E."/>
            <person name="Deptula P."/>
            <person name="Hansen M."/>
            <person name="Nielsen D.S."/>
            <person name="Clavel T."/>
            <person name="Vogensen F.K."/>
        </authorList>
    </citation>
    <scope>NUCLEOTIDE SEQUENCE [LARGE SCALE GENOMIC DNA]</scope>
    <source>
        <strain evidence="1 2">WCA-9-b2</strain>
    </source>
</reference>
<dbReference type="SUPFAM" id="SSF53335">
    <property type="entry name" value="S-adenosyl-L-methionine-dependent methyltransferases"/>
    <property type="match status" value="1"/>
</dbReference>
<sequence length="565" mass="65648">MDFTTFIRAVDSMEGYHGTIGVMGGEPTLHPEFERFTRYLHAHLPKGVRKEKLSLTRPQKDFIESVLLENKINSEVYQYETGARETVAGAGLWSAMVPTYKKYYELIQDVFKMQAVNDHGNTMYHSPILISRKDLGIPDEQWLEIRDHCWAQDIWSASITPKGAFFCEIAGALDMLFDGPGGWPIEKGWWKRTPEQFGDQLRWCEYCGIAIETYTRDANDWIDDVSESMYKKLEEIGSPKLKKPGRINLVRMKDGIIDQESKVGVKEIRKELFYDSFASRFDGKKSVLFPERFDTVVVLEHNQKIGEIEKWIKEQGRQFKKIFFITDSEYIYRELQKLYIENQQIHVLKSHKIWGNSFAYAIRHCHDFQPIWYFSDLLYLKEEFYEDIRNSVINPGTLHYINLEKHSSDILETDSNSGCIAMYHKEAEALKEAGIDFISNAAGFDEILKIWNPEKIIKMSFEMIEDTSVMRIQNDKVYAVYGAGKTGYSALQQIRESNSKAIFFVDTDSKKWGKYIEGIPVAAPQELVTRRKEFSQVVIASTYFKEIKEKLESLGFTSDDYVIYE</sequence>
<organism evidence="1 2">
    <name type="scientific">Sporofaciens musculi</name>
    <dbReference type="NCBI Taxonomy" id="2681861"/>
    <lineage>
        <taxon>Bacteria</taxon>
        <taxon>Bacillati</taxon>
        <taxon>Bacillota</taxon>
        <taxon>Clostridia</taxon>
        <taxon>Lachnospirales</taxon>
        <taxon>Lachnospiraceae</taxon>
        <taxon>Sporofaciens</taxon>
    </lineage>
</organism>
<dbReference type="AlphaFoldDB" id="A0A7X3MJR4"/>
<dbReference type="RefSeq" id="WP_159753124.1">
    <property type="nucleotide sequence ID" value="NZ_WUQX01000001.1"/>
</dbReference>
<dbReference type="InterPro" id="IPR029063">
    <property type="entry name" value="SAM-dependent_MTases_sf"/>
</dbReference>
<proteinExistence type="predicted"/>
<keyword evidence="2" id="KW-1185">Reference proteome</keyword>
<dbReference type="Gene3D" id="3.40.50.720">
    <property type="entry name" value="NAD(P)-binding Rossmann-like Domain"/>
    <property type="match status" value="1"/>
</dbReference>